<evidence type="ECO:0000256" key="5">
    <source>
        <dbReference type="PROSITE-ProRule" id="PRU00335"/>
    </source>
</evidence>
<dbReference type="RefSeq" id="WP_379704897.1">
    <property type="nucleotide sequence ID" value="NZ_JBHTAT010000001.1"/>
</dbReference>
<keyword evidence="2" id="KW-0805">Transcription regulation</keyword>
<organism evidence="7 8">
    <name type="scientific">Haloplanus litoreus</name>
    <dbReference type="NCBI Taxonomy" id="767515"/>
    <lineage>
        <taxon>Archaea</taxon>
        <taxon>Methanobacteriati</taxon>
        <taxon>Methanobacteriota</taxon>
        <taxon>Stenosarchaea group</taxon>
        <taxon>Halobacteria</taxon>
        <taxon>Halobacteriales</taxon>
        <taxon>Haloferacaceae</taxon>
        <taxon>Haloplanus</taxon>
    </lineage>
</organism>
<evidence type="ECO:0000313" key="7">
    <source>
        <dbReference type="EMBL" id="MFC7256258.1"/>
    </source>
</evidence>
<dbReference type="SUPFAM" id="SSF48498">
    <property type="entry name" value="Tetracyclin repressor-like, C-terminal domain"/>
    <property type="match status" value="1"/>
</dbReference>
<keyword evidence="4" id="KW-0804">Transcription</keyword>
<dbReference type="Pfam" id="PF13977">
    <property type="entry name" value="TetR_C_6"/>
    <property type="match status" value="1"/>
</dbReference>
<dbReference type="GeneID" id="96954643"/>
<dbReference type="InterPro" id="IPR050109">
    <property type="entry name" value="HTH-type_TetR-like_transc_reg"/>
</dbReference>
<feature type="domain" description="HTH tetR-type" evidence="6">
    <location>
        <begin position="11"/>
        <end position="71"/>
    </location>
</feature>
<keyword evidence="8" id="KW-1185">Reference proteome</keyword>
<sequence length="203" mass="23269">MAFDTPFGSPSETRTAIMRATYEALIEHGYENLTIQRIGDEFPKSKSLIYRHYDGKDEVLVALLEFLLDHFESQMPQPTTENADDCLRNVLDFVLASDLDAERAELTKVMVELRGQSPHNRVFREYFSDNDRTFRRGFAEIVERGVEEGVYRPVDPEVVAEFVLTVVSGSTVRRATTDDTVDVIAVRRELDAYLDARVLREQE</sequence>
<dbReference type="PANTHER" id="PTHR30055">
    <property type="entry name" value="HTH-TYPE TRANSCRIPTIONAL REGULATOR RUTR"/>
    <property type="match status" value="1"/>
</dbReference>
<accession>A0ABD6A020</accession>
<comment type="caution">
    <text evidence="7">The sequence shown here is derived from an EMBL/GenBank/DDBJ whole genome shotgun (WGS) entry which is preliminary data.</text>
</comment>
<name>A0ABD6A020_9EURY</name>
<evidence type="ECO:0000256" key="3">
    <source>
        <dbReference type="ARBA" id="ARBA00023125"/>
    </source>
</evidence>
<proteinExistence type="predicted"/>
<keyword evidence="1" id="KW-0678">Repressor</keyword>
<dbReference type="SUPFAM" id="SSF46689">
    <property type="entry name" value="Homeodomain-like"/>
    <property type="match status" value="1"/>
</dbReference>
<dbReference type="PANTHER" id="PTHR30055:SF234">
    <property type="entry name" value="HTH-TYPE TRANSCRIPTIONAL REGULATOR BETI"/>
    <property type="match status" value="1"/>
</dbReference>
<reference evidence="7 8" key="1">
    <citation type="journal article" date="2019" name="Int. J. Syst. Evol. Microbiol.">
        <title>The Global Catalogue of Microorganisms (GCM) 10K type strain sequencing project: providing services to taxonomists for standard genome sequencing and annotation.</title>
        <authorList>
            <consortium name="The Broad Institute Genomics Platform"/>
            <consortium name="The Broad Institute Genome Sequencing Center for Infectious Disease"/>
            <person name="Wu L."/>
            <person name="Ma J."/>
        </authorList>
    </citation>
    <scope>NUCLEOTIDE SEQUENCE [LARGE SCALE GENOMIC DNA]</scope>
    <source>
        <strain evidence="7 8">GX21</strain>
    </source>
</reference>
<protein>
    <submittedName>
        <fullName evidence="7">TetR/AcrR family transcriptional regulator</fullName>
    </submittedName>
</protein>
<dbReference type="AlphaFoldDB" id="A0ABD6A020"/>
<dbReference type="PROSITE" id="PS50977">
    <property type="entry name" value="HTH_TETR_2"/>
    <property type="match status" value="1"/>
</dbReference>
<evidence type="ECO:0000256" key="4">
    <source>
        <dbReference type="ARBA" id="ARBA00023163"/>
    </source>
</evidence>
<dbReference type="Proteomes" id="UP001596434">
    <property type="component" value="Unassembled WGS sequence"/>
</dbReference>
<dbReference type="Gene3D" id="1.10.357.10">
    <property type="entry name" value="Tetracycline Repressor, domain 2"/>
    <property type="match status" value="1"/>
</dbReference>
<evidence type="ECO:0000256" key="2">
    <source>
        <dbReference type="ARBA" id="ARBA00023015"/>
    </source>
</evidence>
<dbReference type="EMBL" id="JBHTAT010000001">
    <property type="protein sequence ID" value="MFC7256258.1"/>
    <property type="molecule type" value="Genomic_DNA"/>
</dbReference>
<dbReference type="InterPro" id="IPR001647">
    <property type="entry name" value="HTH_TetR"/>
</dbReference>
<evidence type="ECO:0000313" key="8">
    <source>
        <dbReference type="Proteomes" id="UP001596434"/>
    </source>
</evidence>
<dbReference type="InterPro" id="IPR039538">
    <property type="entry name" value="BetI_C"/>
</dbReference>
<evidence type="ECO:0000259" key="6">
    <source>
        <dbReference type="PROSITE" id="PS50977"/>
    </source>
</evidence>
<dbReference type="InterPro" id="IPR036271">
    <property type="entry name" value="Tet_transcr_reg_TetR-rel_C_sf"/>
</dbReference>
<keyword evidence="3 5" id="KW-0238">DNA-binding</keyword>
<dbReference type="InterPro" id="IPR009057">
    <property type="entry name" value="Homeodomain-like_sf"/>
</dbReference>
<dbReference type="Pfam" id="PF00440">
    <property type="entry name" value="TetR_N"/>
    <property type="match status" value="1"/>
</dbReference>
<feature type="DNA-binding region" description="H-T-H motif" evidence="5">
    <location>
        <begin position="34"/>
        <end position="53"/>
    </location>
</feature>
<gene>
    <name evidence="7" type="ORF">ACFQKE_13295</name>
</gene>
<dbReference type="GO" id="GO:0003677">
    <property type="term" value="F:DNA binding"/>
    <property type="evidence" value="ECO:0007669"/>
    <property type="project" value="UniProtKB-UniRule"/>
</dbReference>
<evidence type="ECO:0000256" key="1">
    <source>
        <dbReference type="ARBA" id="ARBA00022491"/>
    </source>
</evidence>